<name>A0A444UW85_ACIRT</name>
<feature type="domain" description="Ion transport" evidence="21">
    <location>
        <begin position="346"/>
        <end position="583"/>
    </location>
</feature>
<feature type="transmembrane region" description="Helical" evidence="20">
    <location>
        <begin position="347"/>
        <end position="364"/>
    </location>
</feature>
<evidence type="ECO:0000256" key="18">
    <source>
        <dbReference type="PIRSR" id="PIRSR602077-3"/>
    </source>
</evidence>
<organism evidence="22 23">
    <name type="scientific">Acipenser ruthenus</name>
    <name type="common">Sterlet sturgeon</name>
    <dbReference type="NCBI Taxonomy" id="7906"/>
    <lineage>
        <taxon>Eukaryota</taxon>
        <taxon>Metazoa</taxon>
        <taxon>Chordata</taxon>
        <taxon>Craniata</taxon>
        <taxon>Vertebrata</taxon>
        <taxon>Euteleostomi</taxon>
        <taxon>Actinopterygii</taxon>
        <taxon>Chondrostei</taxon>
        <taxon>Acipenseriformes</taxon>
        <taxon>Acipenseridae</taxon>
        <taxon>Acipenser</taxon>
    </lineage>
</organism>
<keyword evidence="4 19" id="KW-0109">Calcium transport</keyword>
<keyword evidence="15 18" id="KW-0325">Glycoprotein</keyword>
<evidence type="ECO:0000256" key="3">
    <source>
        <dbReference type="ARBA" id="ARBA00022553"/>
    </source>
</evidence>
<keyword evidence="9 17" id="KW-0106">Calcium</keyword>
<comment type="caution">
    <text evidence="22">The sequence shown here is derived from an EMBL/GenBank/DDBJ whole genome shotgun (WGS) entry which is preliminary data.</text>
</comment>
<keyword evidence="5 19" id="KW-0107">Calcium channel</keyword>
<evidence type="ECO:0000256" key="5">
    <source>
        <dbReference type="ARBA" id="ARBA00022673"/>
    </source>
</evidence>
<reference evidence="22 23" key="1">
    <citation type="submission" date="2019-01" db="EMBL/GenBank/DDBJ databases">
        <title>Draft Genome and Complete Hox-Cluster Characterization of the Sterlet Sturgeon (Acipenser ruthenus).</title>
        <authorList>
            <person name="Wei Q."/>
        </authorList>
    </citation>
    <scope>NUCLEOTIDE SEQUENCE [LARGE SCALE GENOMIC DNA]</scope>
    <source>
        <strain evidence="22">WHYD16114868_AA</strain>
        <tissue evidence="22">Blood</tissue>
    </source>
</reference>
<comment type="similarity">
    <text evidence="19">Belongs to the calcium channel alpha-1 subunit (TC 1.A.1.11) family.</text>
</comment>
<dbReference type="Gene3D" id="6.10.250.2500">
    <property type="match status" value="1"/>
</dbReference>
<feature type="transmembrane region" description="Helical" evidence="20">
    <location>
        <begin position="38"/>
        <end position="59"/>
    </location>
</feature>
<feature type="non-terminal residue" evidence="22">
    <location>
        <position position="1"/>
    </location>
</feature>
<dbReference type="SUPFAM" id="SSF81324">
    <property type="entry name" value="Voltage-gated potassium channels"/>
    <property type="match status" value="2"/>
</dbReference>
<feature type="domain" description="Ion transport" evidence="21">
    <location>
        <begin position="2"/>
        <end position="257"/>
    </location>
</feature>
<dbReference type="InterPro" id="IPR002077">
    <property type="entry name" value="VDCCAlpha1"/>
</dbReference>
<feature type="transmembrane region" description="Helical" evidence="20">
    <location>
        <begin position="191"/>
        <end position="212"/>
    </location>
</feature>
<dbReference type="Pfam" id="PF00520">
    <property type="entry name" value="Ion_trans"/>
    <property type="match status" value="2"/>
</dbReference>
<feature type="transmembrane region" description="Helical" evidence="20">
    <location>
        <begin position="110"/>
        <end position="132"/>
    </location>
</feature>
<evidence type="ECO:0000256" key="15">
    <source>
        <dbReference type="ARBA" id="ARBA00023180"/>
    </source>
</evidence>
<evidence type="ECO:0000256" key="10">
    <source>
        <dbReference type="ARBA" id="ARBA00022882"/>
    </source>
</evidence>
<keyword evidence="2" id="KW-0813">Transport</keyword>
<feature type="glycosylation site" description="N-linked (GlcNAc...) asparagine" evidence="18">
    <location>
        <position position="170"/>
    </location>
</feature>
<dbReference type="GO" id="GO:0098703">
    <property type="term" value="P:calcium ion import across plasma membrane"/>
    <property type="evidence" value="ECO:0007669"/>
    <property type="project" value="TreeGrafter"/>
</dbReference>
<keyword evidence="13 20" id="KW-0472">Membrane</keyword>
<dbReference type="GO" id="GO:0005891">
    <property type="term" value="C:voltage-gated calcium channel complex"/>
    <property type="evidence" value="ECO:0007669"/>
    <property type="project" value="InterPro"/>
</dbReference>
<dbReference type="FunFam" id="1.10.287.70:FF:000007">
    <property type="entry name" value="Voltage-dependent L-type calcium channel subunit alpha"/>
    <property type="match status" value="1"/>
</dbReference>
<evidence type="ECO:0000256" key="1">
    <source>
        <dbReference type="ARBA" id="ARBA00004141"/>
    </source>
</evidence>
<keyword evidence="11 20" id="KW-1133">Transmembrane helix</keyword>
<dbReference type="PRINTS" id="PR01630">
    <property type="entry name" value="LVDCCALPHA1"/>
</dbReference>
<keyword evidence="3" id="KW-0597">Phosphoprotein</keyword>
<keyword evidence="8" id="KW-0677">Repeat</keyword>
<dbReference type="Gene3D" id="1.20.120.350">
    <property type="entry name" value="Voltage-gated potassium channels. Chain C"/>
    <property type="match status" value="2"/>
</dbReference>
<evidence type="ECO:0000313" key="23">
    <source>
        <dbReference type="Proteomes" id="UP000289886"/>
    </source>
</evidence>
<dbReference type="Proteomes" id="UP000289886">
    <property type="component" value="Unassembled WGS sequence"/>
</dbReference>
<evidence type="ECO:0000256" key="13">
    <source>
        <dbReference type="ARBA" id="ARBA00023136"/>
    </source>
</evidence>
<evidence type="ECO:0000256" key="17">
    <source>
        <dbReference type="PIRSR" id="PIRSR602077-1"/>
    </source>
</evidence>
<dbReference type="PANTHER" id="PTHR45628:SF9">
    <property type="entry name" value="VOLTAGE-DEPENDENT L-TYPE CALCIUM CHANNEL SUBUNIT ALPHA-1S"/>
    <property type="match status" value="1"/>
</dbReference>
<dbReference type="FunFam" id="1.20.120.350:FF:000062">
    <property type="entry name" value="Voltage-dependent L-type calcium channel subunit alpha"/>
    <property type="match status" value="1"/>
</dbReference>
<protein>
    <recommendedName>
        <fullName evidence="19">Voltage-dependent L-type calcium channel subunit alpha</fullName>
    </recommendedName>
</protein>
<keyword evidence="6 20" id="KW-0812">Transmembrane</keyword>
<dbReference type="InterPro" id="IPR050599">
    <property type="entry name" value="VDCC_alpha-1_subunit"/>
</dbReference>
<evidence type="ECO:0000313" key="22">
    <source>
        <dbReference type="EMBL" id="RXM92428.1"/>
    </source>
</evidence>
<sequence>EKVEYIFLIVFTIEAFLKIVAYGFLFHPDAYLRNCWNILDFIIVFVGLFTVALETINLIDGVETPVGGKGAGFDVKALRAFRVLRPLRLVSGVPSLQVVLNAIIKAMVPLLHIALLVLFMIIIYAIIGLELFKCKMHRTCFYSGTDIVASGNEKPAPCALGGQGRDCPLNGTECKSGWPGPNNGITHFDNFGFAMLTVYQCITMEGWTDVLYWVNDAIGNEWPWIYFVSLILLGSFFVLNLVLGVLSGEFTKEREKAKSRGEFQKLRERQQLEEDLRGYLDWITHAEVMDLDQEHREGLLPLEDQGSETESLYEVEGINRFMLFFRHGRRWNRWFRRKCRLWVKSSLFYWLVILVVFLNTMAIATEHHNQSDGLTNVQDTANKVLLSLFTAEMLLKMYALGFQSYFISLFNRFDCFVVCTGIIELILVEINIMAPLGISVLRCIRLLRIFKITKYWTSLSNLVASLLNSVRSIASLLLLLFLFIIIFSLLGMQVFGGKYNFEDMEVRRSTFDNFPQALISVFQILTGEDWNSVMYNGIMAYGGPTFPGMLVCIYFIILFVCGNYILLNVFLAIAVDNLAEAESLTSAQREKTEERKRRKMDM</sequence>
<evidence type="ECO:0000256" key="20">
    <source>
        <dbReference type="SAM" id="Phobius"/>
    </source>
</evidence>
<comment type="subcellular location">
    <subcellularLocation>
        <location evidence="1 19">Membrane</location>
        <topology evidence="1 19">Multi-pass membrane protein</topology>
    </subcellularLocation>
</comment>
<proteinExistence type="inferred from homology"/>
<evidence type="ECO:0000256" key="12">
    <source>
        <dbReference type="ARBA" id="ARBA00023065"/>
    </source>
</evidence>
<feature type="transmembrane region" description="Helical" evidence="20">
    <location>
        <begin position="224"/>
        <end position="246"/>
    </location>
</feature>
<feature type="binding site" evidence="17">
    <location>
        <position position="205"/>
    </location>
    <ligand>
        <name>Ca(2+)</name>
        <dbReference type="ChEBI" id="CHEBI:29108"/>
    </ligand>
</feature>
<comment type="function">
    <text evidence="19">Voltage-sensitive calcium channels (VSCC) mediate the entry of calcium ions into excitable cells and are also involved in a variety of calcium-dependent processes, including muscle contraction, hormone or neurotransmitter release, gene expression, cell motility, cell division and cell death.</text>
</comment>
<dbReference type="AlphaFoldDB" id="A0A444UW85"/>
<feature type="transmembrane region" description="Helical" evidence="20">
    <location>
        <begin position="413"/>
        <end position="438"/>
    </location>
</feature>
<dbReference type="PRINTS" id="PR00167">
    <property type="entry name" value="CACHANNEL"/>
</dbReference>
<evidence type="ECO:0000256" key="9">
    <source>
        <dbReference type="ARBA" id="ARBA00022837"/>
    </source>
</evidence>
<evidence type="ECO:0000256" key="14">
    <source>
        <dbReference type="ARBA" id="ARBA00023157"/>
    </source>
</evidence>
<evidence type="ECO:0000256" key="2">
    <source>
        <dbReference type="ARBA" id="ARBA00022448"/>
    </source>
</evidence>
<evidence type="ECO:0000256" key="16">
    <source>
        <dbReference type="ARBA" id="ARBA00023303"/>
    </source>
</evidence>
<dbReference type="PANTHER" id="PTHR45628">
    <property type="entry name" value="VOLTAGE-DEPENDENT CALCIUM CHANNEL TYPE A SUBUNIT ALPHA-1"/>
    <property type="match status" value="1"/>
</dbReference>
<dbReference type="InterPro" id="IPR005446">
    <property type="entry name" value="VDCC_L_a1su"/>
</dbReference>
<dbReference type="InterPro" id="IPR005821">
    <property type="entry name" value="Ion_trans_dom"/>
</dbReference>
<evidence type="ECO:0000256" key="6">
    <source>
        <dbReference type="ARBA" id="ARBA00022692"/>
    </source>
</evidence>
<keyword evidence="23" id="KW-1185">Reference proteome</keyword>
<dbReference type="FunFam" id="1.10.287.70:FF:000021">
    <property type="entry name" value="Voltage-dependent L-type calcium channel subunit alpha"/>
    <property type="match status" value="1"/>
</dbReference>
<dbReference type="FunFam" id="1.20.120.350:FF:000001">
    <property type="entry name" value="Voltage-dependent L-type calcium channel subunit alpha"/>
    <property type="match status" value="1"/>
</dbReference>
<dbReference type="InterPro" id="IPR027359">
    <property type="entry name" value="Volt_channel_dom_sf"/>
</dbReference>
<dbReference type="Gene3D" id="1.10.287.70">
    <property type="match status" value="2"/>
</dbReference>
<accession>A0A444UW85</accession>
<dbReference type="GO" id="GO:0046872">
    <property type="term" value="F:metal ion binding"/>
    <property type="evidence" value="ECO:0007669"/>
    <property type="project" value="UniProtKB-KW"/>
</dbReference>
<evidence type="ECO:0000256" key="4">
    <source>
        <dbReference type="ARBA" id="ARBA00022568"/>
    </source>
</evidence>
<feature type="binding site" evidence="17">
    <location>
        <position position="528"/>
    </location>
    <ligand>
        <name>Ca(2+)</name>
        <dbReference type="ChEBI" id="CHEBI:29108"/>
    </ligand>
</feature>
<keyword evidence="16" id="KW-0407">Ion channel</keyword>
<evidence type="ECO:0000256" key="11">
    <source>
        <dbReference type="ARBA" id="ARBA00022989"/>
    </source>
</evidence>
<evidence type="ECO:0000256" key="8">
    <source>
        <dbReference type="ARBA" id="ARBA00022737"/>
    </source>
</evidence>
<dbReference type="GO" id="GO:0008331">
    <property type="term" value="F:high voltage-gated calcium channel activity"/>
    <property type="evidence" value="ECO:0007669"/>
    <property type="project" value="TreeGrafter"/>
</dbReference>
<feature type="transmembrane region" description="Helical" evidence="20">
    <location>
        <begin position="6"/>
        <end position="26"/>
    </location>
</feature>
<evidence type="ECO:0000256" key="19">
    <source>
        <dbReference type="RuleBase" id="RU003808"/>
    </source>
</evidence>
<feature type="transmembrane region" description="Helical" evidence="20">
    <location>
        <begin position="549"/>
        <end position="575"/>
    </location>
</feature>
<dbReference type="EMBL" id="SCEB01006273">
    <property type="protein sequence ID" value="RXM92428.1"/>
    <property type="molecule type" value="Genomic_DNA"/>
</dbReference>
<keyword evidence="12" id="KW-0406">Ion transport</keyword>
<evidence type="ECO:0000256" key="7">
    <source>
        <dbReference type="ARBA" id="ARBA00022723"/>
    </source>
</evidence>
<keyword evidence="14" id="KW-1015">Disulfide bond</keyword>
<feature type="transmembrane region" description="Helical" evidence="20">
    <location>
        <begin position="473"/>
        <end position="495"/>
    </location>
</feature>
<keyword evidence="7 17" id="KW-0479">Metal-binding</keyword>
<gene>
    <name evidence="22" type="ORF">EOD39_20138</name>
</gene>
<keyword evidence="10 19" id="KW-0851">Voltage-gated channel</keyword>
<evidence type="ECO:0000259" key="21">
    <source>
        <dbReference type="Pfam" id="PF00520"/>
    </source>
</evidence>